<dbReference type="GO" id="GO:0015288">
    <property type="term" value="F:porin activity"/>
    <property type="evidence" value="ECO:0007669"/>
    <property type="project" value="TreeGrafter"/>
</dbReference>
<comment type="subcellular location">
    <subcellularLocation>
        <location evidence="1">Cell outer membrane</location>
    </subcellularLocation>
</comment>
<dbReference type="KEGG" id="chiz:HQ393_16045"/>
<dbReference type="GO" id="GO:0015562">
    <property type="term" value="F:efflux transmembrane transporter activity"/>
    <property type="evidence" value="ECO:0007669"/>
    <property type="project" value="InterPro"/>
</dbReference>
<keyword evidence="8" id="KW-0732">Signal</keyword>
<comment type="similarity">
    <text evidence="2">Belongs to the outer membrane factor (OMF) (TC 1.B.17) family.</text>
</comment>
<name>A0A7H9BMM1_9NEIS</name>
<dbReference type="PANTHER" id="PTHR30026">
    <property type="entry name" value="OUTER MEMBRANE PROTEIN TOLC"/>
    <property type="match status" value="1"/>
</dbReference>
<dbReference type="Pfam" id="PF02321">
    <property type="entry name" value="OEP"/>
    <property type="match status" value="2"/>
</dbReference>
<protein>
    <submittedName>
        <fullName evidence="9">TolC family outer membrane protein</fullName>
    </submittedName>
</protein>
<keyword evidence="3" id="KW-0813">Transport</keyword>
<feature type="signal peptide" evidence="8">
    <location>
        <begin position="1"/>
        <end position="20"/>
    </location>
</feature>
<sequence>MSIRIIAAAVFAAHASISAAAPLPQVVEKVLQTSPDVQTDVGQRHASDSGVDVAKAGYYPKIDFMLGAGYQYTRDQATRKSNNGAGVNYDRQGAQALLSQMLFDGNQTASEVERRTAIQKSAAHKVASTSEDLSLKVTEAYLDVLRYQELLKLTQANLEAHLRTQDQVKLRTSGGFGKKSDDDQINARVALAKSNLSAAQSSLNEAQIAYLRFVGEAPEDLLKPDDPKNLPASLKEAGDWAVKNNRLLMSAQADAEAAEAQFGVAKGQMYPRLDLEAGAIYENAEFGAEGPDATNVYGMLRMRYAFKSGADKAHVAETKSQVYSAQELARRVERQIRQNAELSWNAMTIAAEQIPILAEYAESSRLARDEYSKQFTLGQRSLLDLLDSENEYFTASRDLVDGEYKVLRAKFRLLADGTNLLSTFGVQPLVETQLPDPNK</sequence>
<dbReference type="Proteomes" id="UP000509597">
    <property type="component" value="Chromosome"/>
</dbReference>
<dbReference type="GO" id="GO:1990281">
    <property type="term" value="C:efflux pump complex"/>
    <property type="evidence" value="ECO:0007669"/>
    <property type="project" value="TreeGrafter"/>
</dbReference>
<dbReference type="GO" id="GO:0009279">
    <property type="term" value="C:cell outer membrane"/>
    <property type="evidence" value="ECO:0007669"/>
    <property type="project" value="UniProtKB-SubCell"/>
</dbReference>
<keyword evidence="6" id="KW-0472">Membrane</keyword>
<dbReference type="SUPFAM" id="SSF56954">
    <property type="entry name" value="Outer membrane efflux proteins (OEP)"/>
    <property type="match status" value="1"/>
</dbReference>
<dbReference type="InterPro" id="IPR003423">
    <property type="entry name" value="OMP_efflux"/>
</dbReference>
<accession>A0A7H9BMM1</accession>
<dbReference type="NCBIfam" id="TIGR01844">
    <property type="entry name" value="type_I_sec_TolC"/>
    <property type="match status" value="1"/>
</dbReference>
<evidence type="ECO:0000256" key="1">
    <source>
        <dbReference type="ARBA" id="ARBA00004442"/>
    </source>
</evidence>
<dbReference type="InterPro" id="IPR051906">
    <property type="entry name" value="TolC-like"/>
</dbReference>
<proteinExistence type="inferred from homology"/>
<evidence type="ECO:0000256" key="8">
    <source>
        <dbReference type="SAM" id="SignalP"/>
    </source>
</evidence>
<dbReference type="RefSeq" id="WP_179356533.1">
    <property type="nucleotide sequence ID" value="NZ_CP058627.1"/>
</dbReference>
<evidence type="ECO:0000256" key="5">
    <source>
        <dbReference type="ARBA" id="ARBA00022692"/>
    </source>
</evidence>
<evidence type="ECO:0000256" key="4">
    <source>
        <dbReference type="ARBA" id="ARBA00022452"/>
    </source>
</evidence>
<dbReference type="EMBL" id="CP058627">
    <property type="protein sequence ID" value="QLG89636.1"/>
    <property type="molecule type" value="Genomic_DNA"/>
</dbReference>
<keyword evidence="4" id="KW-1134">Transmembrane beta strand</keyword>
<feature type="chain" id="PRO_5028905468" evidence="8">
    <location>
        <begin position="21"/>
        <end position="439"/>
    </location>
</feature>
<dbReference type="AlphaFoldDB" id="A0A7H9BMM1"/>
<gene>
    <name evidence="9" type="ORF">HQ393_16045</name>
</gene>
<keyword evidence="7" id="KW-0998">Cell outer membrane</keyword>
<organism evidence="9 10">
    <name type="scientific">Chitinibacter bivalviorum</name>
    <dbReference type="NCBI Taxonomy" id="2739434"/>
    <lineage>
        <taxon>Bacteria</taxon>
        <taxon>Pseudomonadati</taxon>
        <taxon>Pseudomonadota</taxon>
        <taxon>Betaproteobacteria</taxon>
        <taxon>Neisseriales</taxon>
        <taxon>Chitinibacteraceae</taxon>
        <taxon>Chitinibacter</taxon>
    </lineage>
</organism>
<evidence type="ECO:0000256" key="3">
    <source>
        <dbReference type="ARBA" id="ARBA00022448"/>
    </source>
</evidence>
<evidence type="ECO:0000256" key="2">
    <source>
        <dbReference type="ARBA" id="ARBA00007613"/>
    </source>
</evidence>
<dbReference type="InterPro" id="IPR010130">
    <property type="entry name" value="T1SS_OMP_TolC"/>
</dbReference>
<evidence type="ECO:0000256" key="6">
    <source>
        <dbReference type="ARBA" id="ARBA00023136"/>
    </source>
</evidence>
<evidence type="ECO:0000256" key="7">
    <source>
        <dbReference type="ARBA" id="ARBA00023237"/>
    </source>
</evidence>
<dbReference type="PANTHER" id="PTHR30026:SF22">
    <property type="entry name" value="OUTER MEMBRANE EFFLUX PROTEIN"/>
    <property type="match status" value="1"/>
</dbReference>
<keyword evidence="10" id="KW-1185">Reference proteome</keyword>
<keyword evidence="5" id="KW-0812">Transmembrane</keyword>
<dbReference type="Gene3D" id="1.20.1600.10">
    <property type="entry name" value="Outer membrane efflux proteins (OEP)"/>
    <property type="match status" value="1"/>
</dbReference>
<reference evidence="9 10" key="1">
    <citation type="submission" date="2020-07" db="EMBL/GenBank/DDBJ databases">
        <title>Complete genome sequence of Chitinibacter sp. 2T18.</title>
        <authorList>
            <person name="Bae J.-W."/>
            <person name="Choi J.-W."/>
        </authorList>
    </citation>
    <scope>NUCLEOTIDE SEQUENCE [LARGE SCALE GENOMIC DNA]</scope>
    <source>
        <strain evidence="9 10">2T18</strain>
    </source>
</reference>
<evidence type="ECO:0000313" key="10">
    <source>
        <dbReference type="Proteomes" id="UP000509597"/>
    </source>
</evidence>
<evidence type="ECO:0000313" key="9">
    <source>
        <dbReference type="EMBL" id="QLG89636.1"/>
    </source>
</evidence>